<dbReference type="Pfam" id="PF05368">
    <property type="entry name" value="NmrA"/>
    <property type="match status" value="1"/>
</dbReference>
<dbReference type="RefSeq" id="WP_164627742.1">
    <property type="nucleotide sequence ID" value="NZ_JAAIVJ010000015.1"/>
</dbReference>
<dbReference type="PANTHER" id="PTHR47129">
    <property type="entry name" value="QUINONE OXIDOREDUCTASE 2"/>
    <property type="match status" value="1"/>
</dbReference>
<dbReference type="InterPro" id="IPR036291">
    <property type="entry name" value="NAD(P)-bd_dom_sf"/>
</dbReference>
<gene>
    <name evidence="2" type="ORF">G4Z14_16550</name>
</gene>
<organism evidence="2 3">
    <name type="scientific">Tabrizicola oligotrophica</name>
    <dbReference type="NCBI Taxonomy" id="2710650"/>
    <lineage>
        <taxon>Bacteria</taxon>
        <taxon>Pseudomonadati</taxon>
        <taxon>Pseudomonadota</taxon>
        <taxon>Alphaproteobacteria</taxon>
        <taxon>Rhodobacterales</taxon>
        <taxon>Paracoccaceae</taxon>
        <taxon>Tabrizicola</taxon>
    </lineage>
</organism>
<evidence type="ECO:0000313" key="2">
    <source>
        <dbReference type="EMBL" id="NEY91903.1"/>
    </source>
</evidence>
<feature type="domain" description="NmrA-like" evidence="1">
    <location>
        <begin position="2"/>
        <end position="242"/>
    </location>
</feature>
<dbReference type="Gene3D" id="3.90.25.10">
    <property type="entry name" value="UDP-galactose 4-epimerase, domain 1"/>
    <property type="match status" value="1"/>
</dbReference>
<dbReference type="EMBL" id="JAAIVJ010000015">
    <property type="protein sequence ID" value="NEY91903.1"/>
    <property type="molecule type" value="Genomic_DNA"/>
</dbReference>
<dbReference type="Gene3D" id="3.40.50.720">
    <property type="entry name" value="NAD(P)-binding Rossmann-like Domain"/>
    <property type="match status" value="1"/>
</dbReference>
<dbReference type="InterPro" id="IPR052718">
    <property type="entry name" value="NmrA-type_oxidoreductase"/>
</dbReference>
<reference evidence="2 3" key="1">
    <citation type="submission" date="2020-02" db="EMBL/GenBank/DDBJ databases">
        <authorList>
            <person name="Chen W.-M."/>
        </authorList>
    </citation>
    <scope>NUCLEOTIDE SEQUENCE [LARGE SCALE GENOMIC DNA]</scope>
    <source>
        <strain evidence="2 3">KMS-5</strain>
    </source>
</reference>
<dbReference type="SUPFAM" id="SSF51735">
    <property type="entry name" value="NAD(P)-binding Rossmann-fold domains"/>
    <property type="match status" value="1"/>
</dbReference>
<accession>A0A6M0QYJ1</accession>
<dbReference type="PANTHER" id="PTHR47129:SF1">
    <property type="entry name" value="NMRA-LIKE DOMAIN-CONTAINING PROTEIN"/>
    <property type="match status" value="1"/>
</dbReference>
<evidence type="ECO:0000313" key="3">
    <source>
        <dbReference type="Proteomes" id="UP000477782"/>
    </source>
</evidence>
<dbReference type="AlphaFoldDB" id="A0A6M0QYJ1"/>
<name>A0A6M0QYJ1_9RHOB</name>
<comment type="caution">
    <text evidence="2">The sequence shown here is derived from an EMBL/GenBank/DDBJ whole genome shotgun (WGS) entry which is preliminary data.</text>
</comment>
<protein>
    <submittedName>
        <fullName evidence="2">NAD(P)H-binding protein</fullName>
    </submittedName>
</protein>
<sequence>MTIAITGATGQLGRLAIAALKARGAAPVALARSPEKAADLGVAVRAFDYARPDAAALDGIETLVLISSNDFTDRVGQHKAVIAAAKAAGVGHVIYTSILKGEKSPMLLAADHIGTEAALKASGLPHTLLRNGWYTENYTGSLGAALAHGGMAGAAGAGRVSTAARADYAEAIAVVALDKDHQGKVHELAGDEAYQLADMAAEVSRQSGKTIGYSSLPEADYAAMLIGFGLPEGFSKALADSDAQAAQGALFDDSRSLSQLIGRPTTPMGATVRAALA</sequence>
<dbReference type="Proteomes" id="UP000477782">
    <property type="component" value="Unassembled WGS sequence"/>
</dbReference>
<evidence type="ECO:0000259" key="1">
    <source>
        <dbReference type="Pfam" id="PF05368"/>
    </source>
</evidence>
<dbReference type="InterPro" id="IPR008030">
    <property type="entry name" value="NmrA-like"/>
</dbReference>
<keyword evidence="3" id="KW-1185">Reference proteome</keyword>
<proteinExistence type="predicted"/>